<name>A0AA37V9T4_9BACT</name>
<sequence length="387" mass="41604">MPIRLRRPRPARLRVVVARLLLAGALGTSLGCASRASVVAPAPASVAARAVYPGASWERIAAPESLGWSRAGLDSVRARLATMPSTGFVAVVGGRVLMEYGDVQAVSYLASVRKSVLSMLFGRYVADGTVRLDRTLADLGIDDVGGLTPQERRATVRDLLTARSGVYHAASNAGDDLASAPPRGSQAPGTYFLYSNWDFNALGTAFEKMTGRDIYDALDTDLARPIGMQDWDRAAQRKSGDTTRSVHLAYHINLSTRDMARLGYLMLREGSWAGRQLVPRDWVRESTRATTPVSRMNPASHRAGPFGYGYLWWVWDGPHATGAYRGAYTGLGAVGQHISVLPALDLVVAHKTRPGEGRSVSHAQYRELLDLLVRARCGNAGGGSAGC</sequence>
<dbReference type="Pfam" id="PF00144">
    <property type="entry name" value="Beta-lactamase"/>
    <property type="match status" value="1"/>
</dbReference>
<feature type="signal peptide" evidence="1">
    <location>
        <begin position="1"/>
        <end position="33"/>
    </location>
</feature>
<proteinExistence type="predicted"/>
<dbReference type="InterPro" id="IPR001466">
    <property type="entry name" value="Beta-lactam-related"/>
</dbReference>
<dbReference type="GO" id="GO:0016787">
    <property type="term" value="F:hydrolase activity"/>
    <property type="evidence" value="ECO:0007669"/>
    <property type="project" value="UniProtKB-KW"/>
</dbReference>
<evidence type="ECO:0000313" key="3">
    <source>
        <dbReference type="EMBL" id="GLC24733.1"/>
    </source>
</evidence>
<gene>
    <name evidence="3" type="ORF">rosag_12460</name>
</gene>
<keyword evidence="3" id="KW-0378">Hydrolase</keyword>
<dbReference type="Gene3D" id="3.40.710.10">
    <property type="entry name" value="DD-peptidase/beta-lactamase superfamily"/>
    <property type="match status" value="1"/>
</dbReference>
<evidence type="ECO:0000313" key="4">
    <source>
        <dbReference type="Proteomes" id="UP001161325"/>
    </source>
</evidence>
<accession>A0AA37V9T4</accession>
<dbReference type="SUPFAM" id="SSF56601">
    <property type="entry name" value="beta-lactamase/transpeptidase-like"/>
    <property type="match status" value="1"/>
</dbReference>
<organism evidence="3 4">
    <name type="scientific">Roseisolibacter agri</name>
    <dbReference type="NCBI Taxonomy" id="2014610"/>
    <lineage>
        <taxon>Bacteria</taxon>
        <taxon>Pseudomonadati</taxon>
        <taxon>Gemmatimonadota</taxon>
        <taxon>Gemmatimonadia</taxon>
        <taxon>Gemmatimonadales</taxon>
        <taxon>Gemmatimonadaceae</taxon>
        <taxon>Roseisolibacter</taxon>
    </lineage>
</organism>
<evidence type="ECO:0000256" key="1">
    <source>
        <dbReference type="SAM" id="SignalP"/>
    </source>
</evidence>
<dbReference type="PANTHER" id="PTHR43283:SF7">
    <property type="entry name" value="BETA-LACTAMASE-RELATED DOMAIN-CONTAINING PROTEIN"/>
    <property type="match status" value="1"/>
</dbReference>
<protein>
    <submittedName>
        <fullName evidence="3">Amide hydrolase</fullName>
    </submittedName>
</protein>
<reference evidence="3" key="1">
    <citation type="submission" date="2022-08" db="EMBL/GenBank/DDBJ databases">
        <title>Draft genome sequencing of Roseisolibacter agri AW1220.</title>
        <authorList>
            <person name="Tobiishi Y."/>
            <person name="Tonouchi A."/>
        </authorList>
    </citation>
    <scope>NUCLEOTIDE SEQUENCE</scope>
    <source>
        <strain evidence="3">AW1220</strain>
    </source>
</reference>
<comment type="caution">
    <text evidence="3">The sequence shown here is derived from an EMBL/GenBank/DDBJ whole genome shotgun (WGS) entry which is preliminary data.</text>
</comment>
<feature type="domain" description="Beta-lactamase-related" evidence="2">
    <location>
        <begin position="83"/>
        <end position="349"/>
    </location>
</feature>
<dbReference type="EMBL" id="BRXS01000002">
    <property type="protein sequence ID" value="GLC24733.1"/>
    <property type="molecule type" value="Genomic_DNA"/>
</dbReference>
<dbReference type="PROSITE" id="PS51257">
    <property type="entry name" value="PROKAR_LIPOPROTEIN"/>
    <property type="match status" value="1"/>
</dbReference>
<dbReference type="RefSeq" id="WP_284349180.1">
    <property type="nucleotide sequence ID" value="NZ_BRXS01000002.1"/>
</dbReference>
<feature type="chain" id="PRO_5041464511" evidence="1">
    <location>
        <begin position="34"/>
        <end position="387"/>
    </location>
</feature>
<dbReference type="InterPro" id="IPR050789">
    <property type="entry name" value="Diverse_Enzym_Activities"/>
</dbReference>
<dbReference type="Proteomes" id="UP001161325">
    <property type="component" value="Unassembled WGS sequence"/>
</dbReference>
<keyword evidence="1" id="KW-0732">Signal</keyword>
<dbReference type="AlphaFoldDB" id="A0AA37V9T4"/>
<dbReference type="PANTHER" id="PTHR43283">
    <property type="entry name" value="BETA-LACTAMASE-RELATED"/>
    <property type="match status" value="1"/>
</dbReference>
<evidence type="ECO:0000259" key="2">
    <source>
        <dbReference type="Pfam" id="PF00144"/>
    </source>
</evidence>
<dbReference type="InterPro" id="IPR012338">
    <property type="entry name" value="Beta-lactam/transpept-like"/>
</dbReference>
<keyword evidence="4" id="KW-1185">Reference proteome</keyword>